<sequence length="491" mass="56553">MDLLFTILEDNTYKLEDLLKNGADVNWKDTNGLTALHFACREYKPECAKILIKYGSKLESFDHNGYAPIHYTCSTGKRDLVDLLIVSNVDINLYSRHNFTPLFYAVDSGSLETVELLLKSEANVNRLCGEMKETVLHRAVESDNKKMINLLLSYGADPTTKNLDGRLPSLMSPNKEMKIRLDKYAKIFIDYSPTLFSQFNDRYVDLMKNMTKYLADPKQFGKREYINEGKFARVYKTSLNGECIAVKVFKTELKGGRLKLFNREVCCQLQCQHENLLQIKGYYLSSGECNEHKSCLVLEYCPLTLSSIMKCYQKSGLLGAPKVLGYCKSIAQGMRYLHEEKKIVHRDLKPSNILLAYNGTIKIADFGLCRFLDTEQENNSKILQEQYTLRVGTKTYMAPELFLQTQKNYTFSVDVYSYGLIMWAIMMCKPPLELYLLSKLGNNLPDKKIRLPDHNKYPKQLIDLMLLCIQKNPQNRPSFRKICEILDDIIL</sequence>
<dbReference type="PIRSF" id="PIRSF000654">
    <property type="entry name" value="Integrin-linked_kinase"/>
    <property type="match status" value="1"/>
</dbReference>
<dbReference type="Gene3D" id="1.10.510.10">
    <property type="entry name" value="Transferase(Phosphotransferase) domain 1"/>
    <property type="match status" value="1"/>
</dbReference>
<dbReference type="Pfam" id="PF13857">
    <property type="entry name" value="Ank_5"/>
    <property type="match status" value="1"/>
</dbReference>
<dbReference type="GO" id="GO:0005524">
    <property type="term" value="F:ATP binding"/>
    <property type="evidence" value="ECO:0007669"/>
    <property type="project" value="InterPro"/>
</dbReference>
<comment type="caution">
    <text evidence="4">The sequence shown here is derived from an EMBL/GenBank/DDBJ whole genome shotgun (WGS) entry which is preliminary data.</text>
</comment>
<dbReference type="InterPro" id="IPR011009">
    <property type="entry name" value="Kinase-like_dom_sf"/>
</dbReference>
<protein>
    <submittedName>
        <fullName evidence="4">Serine/threonine-protein kinase ulk3</fullName>
    </submittedName>
</protein>
<dbReference type="SUPFAM" id="SSF56112">
    <property type="entry name" value="Protein kinase-like (PK-like)"/>
    <property type="match status" value="1"/>
</dbReference>
<dbReference type="Gene3D" id="1.25.40.20">
    <property type="entry name" value="Ankyrin repeat-containing domain"/>
    <property type="match status" value="2"/>
</dbReference>
<dbReference type="EMBL" id="JANTQA010000023">
    <property type="protein sequence ID" value="KAJ3444077.1"/>
    <property type="molecule type" value="Genomic_DNA"/>
</dbReference>
<dbReference type="PROSITE" id="PS50088">
    <property type="entry name" value="ANK_REPEAT"/>
    <property type="match status" value="4"/>
</dbReference>
<dbReference type="GO" id="GO:0004674">
    <property type="term" value="F:protein serine/threonine kinase activity"/>
    <property type="evidence" value="ECO:0007669"/>
    <property type="project" value="TreeGrafter"/>
</dbReference>
<dbReference type="SMART" id="SM00220">
    <property type="entry name" value="S_TKc"/>
    <property type="match status" value="1"/>
</dbReference>
<dbReference type="Pfam" id="PF12796">
    <property type="entry name" value="Ank_2"/>
    <property type="match status" value="1"/>
</dbReference>
<name>A0AAV7ZUA9_9EUKA</name>
<evidence type="ECO:0000259" key="3">
    <source>
        <dbReference type="PROSITE" id="PS50011"/>
    </source>
</evidence>
<dbReference type="SUPFAM" id="SSF48403">
    <property type="entry name" value="Ankyrin repeat"/>
    <property type="match status" value="1"/>
</dbReference>
<keyword evidence="4" id="KW-0808">Transferase</keyword>
<dbReference type="InterPro" id="IPR000719">
    <property type="entry name" value="Prot_kinase_dom"/>
</dbReference>
<proteinExistence type="inferred from homology"/>
<feature type="domain" description="Protein kinase" evidence="3">
    <location>
        <begin position="220"/>
        <end position="491"/>
    </location>
</feature>
<dbReference type="PROSITE" id="PS50011">
    <property type="entry name" value="PROTEIN_KINASE_DOM"/>
    <property type="match status" value="1"/>
</dbReference>
<dbReference type="InterPro" id="IPR008271">
    <property type="entry name" value="Ser/Thr_kinase_AS"/>
</dbReference>
<keyword evidence="4" id="KW-0418">Kinase</keyword>
<gene>
    <name evidence="4" type="ORF">M0812_09927</name>
</gene>
<dbReference type="Gene3D" id="3.30.200.20">
    <property type="entry name" value="Phosphorylase Kinase, domain 1"/>
    <property type="match status" value="1"/>
</dbReference>
<dbReference type="Pfam" id="PF00069">
    <property type="entry name" value="Pkinase"/>
    <property type="match status" value="1"/>
</dbReference>
<evidence type="ECO:0000256" key="2">
    <source>
        <dbReference type="PROSITE-ProRule" id="PRU00023"/>
    </source>
</evidence>
<dbReference type="InterPro" id="IPR051681">
    <property type="entry name" value="Ser/Thr_Kinases-Pseudokinases"/>
</dbReference>
<dbReference type="Proteomes" id="UP001146793">
    <property type="component" value="Unassembled WGS sequence"/>
</dbReference>
<dbReference type="PROSITE" id="PS50297">
    <property type="entry name" value="ANK_REP_REGION"/>
    <property type="match status" value="4"/>
</dbReference>
<feature type="repeat" description="ANK" evidence="2">
    <location>
        <begin position="97"/>
        <end position="125"/>
    </location>
</feature>
<feature type="repeat" description="ANK" evidence="2">
    <location>
        <begin position="64"/>
        <end position="96"/>
    </location>
</feature>
<dbReference type="PROSITE" id="PS00108">
    <property type="entry name" value="PROTEIN_KINASE_ST"/>
    <property type="match status" value="1"/>
</dbReference>
<reference evidence="4" key="1">
    <citation type="submission" date="2022-08" db="EMBL/GenBank/DDBJ databases">
        <title>Novel sulphate-reducing endosymbionts in the free-living metamonad Anaeramoeba.</title>
        <authorList>
            <person name="Jerlstrom-Hultqvist J."/>
            <person name="Cepicka I."/>
            <person name="Gallot-Lavallee L."/>
            <person name="Salas-Leiva D."/>
            <person name="Curtis B.A."/>
            <person name="Zahonova K."/>
            <person name="Pipaliya S."/>
            <person name="Dacks J."/>
            <person name="Roger A.J."/>
        </authorList>
    </citation>
    <scope>NUCLEOTIDE SEQUENCE</scope>
    <source>
        <strain evidence="4">Busselton2</strain>
    </source>
</reference>
<organism evidence="4 5">
    <name type="scientific">Anaeramoeba flamelloides</name>
    <dbReference type="NCBI Taxonomy" id="1746091"/>
    <lineage>
        <taxon>Eukaryota</taxon>
        <taxon>Metamonada</taxon>
        <taxon>Anaeramoebidae</taxon>
        <taxon>Anaeramoeba</taxon>
    </lineage>
</organism>
<dbReference type="InterPro" id="IPR036770">
    <property type="entry name" value="Ankyrin_rpt-contain_sf"/>
</dbReference>
<dbReference type="SMART" id="SM00248">
    <property type="entry name" value="ANK"/>
    <property type="match status" value="4"/>
</dbReference>
<dbReference type="InterPro" id="IPR002110">
    <property type="entry name" value="Ankyrin_rpt"/>
</dbReference>
<accession>A0AAV7ZUA9</accession>
<keyword evidence="2" id="KW-0040">ANK repeat</keyword>
<feature type="repeat" description="ANK" evidence="2">
    <location>
        <begin position="131"/>
        <end position="163"/>
    </location>
</feature>
<comment type="similarity">
    <text evidence="1">Belongs to the protein kinase superfamily. TKL Ser/Thr protein kinase family.</text>
</comment>
<dbReference type="PANTHER" id="PTHR44329">
    <property type="entry name" value="SERINE/THREONINE-PROTEIN KINASE TNNI3K-RELATED"/>
    <property type="match status" value="1"/>
</dbReference>
<evidence type="ECO:0000256" key="1">
    <source>
        <dbReference type="ARBA" id="ARBA00005843"/>
    </source>
</evidence>
<evidence type="ECO:0000313" key="4">
    <source>
        <dbReference type="EMBL" id="KAJ3444077.1"/>
    </source>
</evidence>
<dbReference type="AlphaFoldDB" id="A0AAV7ZUA9"/>
<evidence type="ECO:0000313" key="5">
    <source>
        <dbReference type="Proteomes" id="UP001146793"/>
    </source>
</evidence>
<feature type="repeat" description="ANK" evidence="2">
    <location>
        <begin position="31"/>
        <end position="63"/>
    </location>
</feature>